<evidence type="ECO:0000256" key="1">
    <source>
        <dbReference type="PROSITE-ProRule" id="PRU00023"/>
    </source>
</evidence>
<accession>W7I2W2</accession>
<feature type="repeat" description="ANK" evidence="1">
    <location>
        <begin position="1393"/>
        <end position="1425"/>
    </location>
</feature>
<dbReference type="Pfam" id="PF12796">
    <property type="entry name" value="Ank_2"/>
    <property type="match status" value="1"/>
</dbReference>
<dbReference type="HOGENOM" id="CLU_001569_0_0_1"/>
<evidence type="ECO:0008006" key="5">
    <source>
        <dbReference type="Google" id="ProtNLM"/>
    </source>
</evidence>
<dbReference type="EMBL" id="KI966415">
    <property type="protein sequence ID" value="EWC46757.1"/>
    <property type="molecule type" value="Genomic_DNA"/>
</dbReference>
<organism evidence="3 4">
    <name type="scientific">Drechslerella stenobrocha 248</name>
    <dbReference type="NCBI Taxonomy" id="1043628"/>
    <lineage>
        <taxon>Eukaryota</taxon>
        <taxon>Fungi</taxon>
        <taxon>Dikarya</taxon>
        <taxon>Ascomycota</taxon>
        <taxon>Pezizomycotina</taxon>
        <taxon>Orbiliomycetes</taxon>
        <taxon>Orbiliales</taxon>
        <taxon>Orbiliaceae</taxon>
        <taxon>Drechslerella</taxon>
    </lineage>
</organism>
<name>W7I2W2_9PEZI</name>
<feature type="region of interest" description="Disordered" evidence="2">
    <location>
        <begin position="169"/>
        <end position="191"/>
    </location>
</feature>
<dbReference type="Gene3D" id="1.25.40.20">
    <property type="entry name" value="Ankyrin repeat-containing domain"/>
    <property type="match status" value="6"/>
</dbReference>
<dbReference type="SUPFAM" id="SSF48403">
    <property type="entry name" value="Ankyrin repeat"/>
    <property type="match status" value="4"/>
</dbReference>
<protein>
    <recommendedName>
        <fullName evidence="5">Ankyrin repeat containing protein</fullName>
    </recommendedName>
</protein>
<dbReference type="PROSITE" id="PS50088">
    <property type="entry name" value="ANK_REPEAT"/>
    <property type="match status" value="4"/>
</dbReference>
<feature type="repeat" description="ANK" evidence="1">
    <location>
        <begin position="1453"/>
        <end position="1477"/>
    </location>
</feature>
<dbReference type="PANTHER" id="PTHR46224">
    <property type="entry name" value="ANKYRIN REPEAT FAMILY PROTEIN"/>
    <property type="match status" value="1"/>
</dbReference>
<reference evidence="3 4" key="1">
    <citation type="submission" date="2013-05" db="EMBL/GenBank/DDBJ databases">
        <title>Drechslerella stenobrocha genome reveals carnivorous origination and mechanical trapping mechanism of predatory fungi.</title>
        <authorList>
            <person name="Liu X."/>
            <person name="Zhang W."/>
            <person name="Liu K."/>
        </authorList>
    </citation>
    <scope>NUCLEOTIDE SEQUENCE [LARGE SCALE GENOMIC DNA]</scope>
    <source>
        <strain evidence="3 4">248</strain>
    </source>
</reference>
<dbReference type="OrthoDB" id="3182339at2759"/>
<dbReference type="PANTHER" id="PTHR46224:SF64">
    <property type="entry name" value="IQ MOTIF AND ANKYRIN REPEAT DOMAIN-CONTAINING PROTEIN 1"/>
    <property type="match status" value="1"/>
</dbReference>
<evidence type="ECO:0000256" key="2">
    <source>
        <dbReference type="SAM" id="MobiDB-lite"/>
    </source>
</evidence>
<keyword evidence="1" id="KW-0040">ANK repeat</keyword>
<feature type="region of interest" description="Disordered" evidence="2">
    <location>
        <begin position="1787"/>
        <end position="1814"/>
    </location>
</feature>
<feature type="repeat" description="ANK" evidence="1">
    <location>
        <begin position="1355"/>
        <end position="1391"/>
    </location>
</feature>
<sequence>MAGAPLNRHFSFQAVEPQLAGPAAPSSARRHSAFGITPRRPVNAAHAQPQLKARQRNFSMPEHPPSPHNSHHSSAEHSFTEYASPTAFTGLASSANFNHNESSTVTASTSPTHPYVRNMSSRLASLAARSGIPKINVDPPLQAPPRPSFTSPETVTAVREKLMAIRRSQPDYKPPSNSGAGFLRMKPQRTPTGVDMQTINFKFRELSFLLEQEVLAPAGSEPGSDLDCAATVETLLAMGADANIYKRAKDTFASKLHLGKNDANIEIPSRYIQDAAERGKANVVWVLASWGAAQQNLNEAYHIAMAKADISILRVLLEHGADTNASQSKLEEFISNGRLEIVQLVLSAPKPVAKECLTRSLKSAVQVGYPEIVELLVAHGADLEYNHAEALMAAVQIGRWDILLRMVLNQSVPSTEISQTHLLTAVNTVMGGSYGPPLRFTLLEILLCAGARGNDLSRALIAAVSEQDHNLVRLLLDFDVDVNYEQAIALRHAVSACMTDIVDVLLTKAPLPDYLNMAFGEIPFASQPEPTIKSLASLLISSGAFGDNVAKLLVQAVRAGYNDLLQLLIDNGTSIEYNNAEALVHAITSVDTRKVITLLKAPINPHHATIAFSAVDMVLEEDVLHELMSLLLARGATGDPVDRALLAAVRKNQWTIITLLLSNGASVGYSNAACLAHAVAQSDDAMLQTLLQHRVSSETASIAFGYLTMETRELYSMAKRLIEAGATGTPLSKLLVASVERRNITIASLLMSGGASVTFNGGQSLRKAVETGDDQIVKILLPGCLGTSGGEVMDIAFTLTDGLADGPRSAIISLFLEAGLRGNAISQALIKEVNKMPINYQIVNDLARRGAADLGASDGFALKSAVRKMDIELLRILLDARPTPGVISDALPLAMDIRRSSTQFDVLELLLGSGATGDEVSIALVKTIRRQPEALGQIDLLLANGADVNFGNAEAIKAAYSSRQLGVFNKLVSAGATQNNMAAIFQLAMDHNDPDWKYNTIEILLQAGLTGPTVDSSLIKLAQQDTKSTRLFSLLLDHKASVDYASGSAMLQCVRQGSIGKLQLLLQHNPSVSVIRDSLQAAMEHSDMAAKEAMVAEILRAHPDMDDINEALIRALEDHPPSERLVTLLLDSGASILHNDGGVLKLAVMGSYFQVLQTLVGRYQGAASELSMINTALFDDAMTAGVWKTEEGLATIKILLAHGASGMCVDKAFAVAAEAYESAPTAKRLVKSLLGTPNANVNREDGLCLQIAAQKANVQLVQLLLQGNPSKRSLSMAFPHIISSGTDETTLMTLARLFLADGQDTDLTFQHPLFGPVLFGTLTKYPNFVQFYELIIGKGADLESKVKAKLESVTENVTPLLWALVQHTQEVGVDVIKCFIQNGADVNFKSEWSLTTPLIVAVQKQKRDVVFELLKAGASVGAEDQKGETALLKASRQGAYDIAELLLARSSSRDDGSLHVAATAGNAAVVKLLIEEGRHDPDFPSSRHRMRSALAQLALEGDAVRNKVRLKDTVRTLLDHQADPLLRTENRSPLIFGLNNKNPVEMTKLLLDAGFYRNLNSDANMYKDENKTMYSPTMYVRQGLCQNQSPEVLEELYQLLKLRGEDKFYIDNPDVPQPVGYVGIPEYLRNAEEERQRLQRIIDNERKLTQERVRTERWEVTERERMRNQEYKASLVRQADMQTREDLRLAKVRAAELAHLQAMSSQKLQIEDYERARVLQHLKQTHQEEQRHQENLNKQELLMIQSRSDADRARQLEIEDASTRDHRRQLEYLQQWGSNLEAQRQIGWGGAGSSAPATAPRQLQWPYTNDDKPD</sequence>
<evidence type="ECO:0000313" key="4">
    <source>
        <dbReference type="Proteomes" id="UP000024837"/>
    </source>
</evidence>
<dbReference type="InterPro" id="IPR036770">
    <property type="entry name" value="Ankyrin_rpt-contain_sf"/>
</dbReference>
<dbReference type="PROSITE" id="PS50297">
    <property type="entry name" value="ANK_REP_REGION"/>
    <property type="match status" value="2"/>
</dbReference>
<dbReference type="SMART" id="SM00248">
    <property type="entry name" value="ANK"/>
    <property type="match status" value="19"/>
</dbReference>
<feature type="repeat" description="ANK" evidence="1">
    <location>
        <begin position="296"/>
        <end position="328"/>
    </location>
</feature>
<feature type="region of interest" description="Disordered" evidence="2">
    <location>
        <begin position="57"/>
        <end position="78"/>
    </location>
</feature>
<feature type="region of interest" description="Disordered" evidence="2">
    <location>
        <begin position="135"/>
        <end position="155"/>
    </location>
</feature>
<proteinExistence type="predicted"/>
<dbReference type="InterPro" id="IPR051616">
    <property type="entry name" value="Cul2-RING_E3_ligase_SR"/>
</dbReference>
<dbReference type="SUPFAM" id="SSF140860">
    <property type="entry name" value="Pseudo ankyrin repeat-like"/>
    <property type="match status" value="1"/>
</dbReference>
<dbReference type="Proteomes" id="UP000024837">
    <property type="component" value="Unassembled WGS sequence"/>
</dbReference>
<keyword evidence="4" id="KW-1185">Reference proteome</keyword>
<gene>
    <name evidence="3" type="ORF">DRE_04002</name>
</gene>
<evidence type="ECO:0000313" key="3">
    <source>
        <dbReference type="EMBL" id="EWC46757.1"/>
    </source>
</evidence>
<dbReference type="InterPro" id="IPR002110">
    <property type="entry name" value="Ankyrin_rpt"/>
</dbReference>